<evidence type="ECO:0000259" key="2">
    <source>
        <dbReference type="Pfam" id="PF07607"/>
    </source>
</evidence>
<evidence type="ECO:0000256" key="1">
    <source>
        <dbReference type="SAM" id="SignalP"/>
    </source>
</evidence>
<dbReference type="InterPro" id="IPR011464">
    <property type="entry name" value="DUF1570"/>
</dbReference>
<feature type="domain" description="DUF1570" evidence="2">
    <location>
        <begin position="314"/>
        <end position="419"/>
    </location>
</feature>
<keyword evidence="4" id="KW-1185">Reference proteome</keyword>
<dbReference type="Pfam" id="PF07607">
    <property type="entry name" value="DUF1570"/>
    <property type="match status" value="1"/>
</dbReference>
<accession>A0A7V8V753</accession>
<dbReference type="EMBL" id="JABRWO010000008">
    <property type="protein sequence ID" value="MBA2115944.1"/>
    <property type="molecule type" value="Genomic_DNA"/>
</dbReference>
<sequence length="466" mass="53674">MNRSVIVAWLTAAAMSLMTLPLLAQPQDPLRDQSTDILELKDGTELRGMLLEESPRGLEFLEINRPPGKPMFAVIHTISTSKQKRLEKVTGDDRQRLEKLVERLSNHTQIRAAAKDSLQLKRVKSSLLETDQAWEYQGDRFVLLSPLNEDMTRTFAVRVDQIFQAFEHWLPPKQKPSSPIQIVLFYSIDSYSAYLKKIGLQIDNPAVYVPHTNQVLIGSNLGSFLARLDVARVRHDAILAQWSEREKKLPDDLNQLAKRLKDAGWSPDAVITEVQTRREAWQRDFKKTQGQIRVVDRRNQAMLDALMNQATQHLCHESFHAYVENYLYPQDQYEVPIWLNEGLAQLFEHAQFENGTFRIDLPPKEILASLKARLDQDNGMSLQRILQTEAGSFILFENLHEGRLDYDVAWGLAWYLVFQKQLFAPGSLDRYVHQRNLPAPSVEETFGESVSRVQAEWVTFIRQLES</sequence>
<gene>
    <name evidence="3" type="ORF">HOV93_31310</name>
</gene>
<dbReference type="Proteomes" id="UP000551616">
    <property type="component" value="Unassembled WGS sequence"/>
</dbReference>
<protein>
    <recommendedName>
        <fullName evidence="2">DUF1570 domain-containing protein</fullName>
    </recommendedName>
</protein>
<name>A0A7V8V753_9BACT</name>
<comment type="caution">
    <text evidence="3">The sequence shown here is derived from an EMBL/GenBank/DDBJ whole genome shotgun (WGS) entry which is preliminary data.</text>
</comment>
<proteinExistence type="predicted"/>
<organism evidence="3 4">
    <name type="scientific">Bremerella alba</name>
    <dbReference type="NCBI Taxonomy" id="980252"/>
    <lineage>
        <taxon>Bacteria</taxon>
        <taxon>Pseudomonadati</taxon>
        <taxon>Planctomycetota</taxon>
        <taxon>Planctomycetia</taxon>
        <taxon>Pirellulales</taxon>
        <taxon>Pirellulaceae</taxon>
        <taxon>Bremerella</taxon>
    </lineage>
</organism>
<evidence type="ECO:0000313" key="4">
    <source>
        <dbReference type="Proteomes" id="UP000551616"/>
    </source>
</evidence>
<dbReference type="RefSeq" id="WP_207397365.1">
    <property type="nucleotide sequence ID" value="NZ_JABRWO010000008.1"/>
</dbReference>
<feature type="signal peptide" evidence="1">
    <location>
        <begin position="1"/>
        <end position="24"/>
    </location>
</feature>
<reference evidence="3 4" key="1">
    <citation type="submission" date="2020-05" db="EMBL/GenBank/DDBJ databases">
        <title>Bremerella alba sp. nov., a novel planctomycete isolated from the surface of the macroalga Fucus spiralis.</title>
        <authorList>
            <person name="Godinho O."/>
            <person name="Botelho R."/>
            <person name="Albuquerque L."/>
            <person name="Wiegand S."/>
            <person name="Da Costa M.S."/>
            <person name="Lobo-Da-Cunha A."/>
            <person name="Jogler C."/>
            <person name="Lage O.M."/>
        </authorList>
    </citation>
    <scope>NUCLEOTIDE SEQUENCE [LARGE SCALE GENOMIC DNA]</scope>
    <source>
        <strain evidence="3 4">FF15</strain>
    </source>
</reference>
<feature type="chain" id="PRO_5030907988" description="DUF1570 domain-containing protein" evidence="1">
    <location>
        <begin position="25"/>
        <end position="466"/>
    </location>
</feature>
<dbReference type="AlphaFoldDB" id="A0A7V8V753"/>
<keyword evidence="1" id="KW-0732">Signal</keyword>
<evidence type="ECO:0000313" key="3">
    <source>
        <dbReference type="EMBL" id="MBA2115944.1"/>
    </source>
</evidence>